<comment type="caution">
    <text evidence="4">The sequence shown here is derived from an EMBL/GenBank/DDBJ whole genome shotgun (WGS) entry which is preliminary data.</text>
</comment>
<dbReference type="Pfam" id="PF00685">
    <property type="entry name" value="Sulfotransfer_1"/>
    <property type="match status" value="1"/>
</dbReference>
<dbReference type="InterPro" id="IPR000863">
    <property type="entry name" value="Sulfotransferase_dom"/>
</dbReference>
<gene>
    <name evidence="4" type="ORF">EH32_08825</name>
</gene>
<dbReference type="Proteomes" id="UP000027866">
    <property type="component" value="Unassembled WGS sequence"/>
</dbReference>
<dbReference type="KEGG" id="elq:Ga0102493_11669"/>
<dbReference type="PATRIC" id="fig|39960.10.peg.2921"/>
<dbReference type="OrthoDB" id="3399180at2"/>
<evidence type="ECO:0000256" key="2">
    <source>
        <dbReference type="ARBA" id="ARBA00022679"/>
    </source>
</evidence>
<keyword evidence="5" id="KW-1185">Reference proteome</keyword>
<evidence type="ECO:0000256" key="1">
    <source>
        <dbReference type="ARBA" id="ARBA00005771"/>
    </source>
</evidence>
<dbReference type="AlphaFoldDB" id="A0A074MVG2"/>
<evidence type="ECO:0000313" key="5">
    <source>
        <dbReference type="Proteomes" id="UP000027866"/>
    </source>
</evidence>
<keyword evidence="2 4" id="KW-0808">Transferase</keyword>
<accession>A0A074MVG2</accession>
<dbReference type="Gene3D" id="3.40.50.300">
    <property type="entry name" value="P-loop containing nucleotide triphosphate hydrolases"/>
    <property type="match status" value="1"/>
</dbReference>
<dbReference type="EMBL" id="JMIX01000004">
    <property type="protein sequence ID" value="KEO96775.1"/>
    <property type="molecule type" value="Genomic_DNA"/>
</dbReference>
<dbReference type="RefSeq" id="WP_034902137.1">
    <property type="nucleotide sequence ID" value="NZ_CP017057.1"/>
</dbReference>
<dbReference type="GO" id="GO:0008146">
    <property type="term" value="F:sulfotransferase activity"/>
    <property type="evidence" value="ECO:0007669"/>
    <property type="project" value="InterPro"/>
</dbReference>
<feature type="domain" description="Sulfotransferase" evidence="3">
    <location>
        <begin position="43"/>
        <end position="230"/>
    </location>
</feature>
<evidence type="ECO:0000259" key="3">
    <source>
        <dbReference type="Pfam" id="PF00685"/>
    </source>
</evidence>
<protein>
    <submittedName>
        <fullName evidence="4">Sulfotransferase</fullName>
    </submittedName>
</protein>
<sequence>MTQDAAALPGPARSTDGVGAIMDAAMRGERPHHRAYEPLGQGPKDVFITSWAKSGTTLMQQMFHQLRTASAGGDMDFDDISRVVPWDDTAYLLDFDMTAPQRAAPRGFKSHREYERLPAGQRYVVTLRDPKETFVSHYRFLDGWHLERGAVTMEDFMPLWLGGGPGGCDCFTHLLSWHARLGEADSLVMTYRAVVRDRAAAIRRLADFCDIAIGPTEEALVYERTSREFMAAHRDRFDDGMICRILEEKAGVPATSDSTKVQATGSTLDALPPAIAETIDAMWAERVAPVTGHADFASLAAEVDAAHG</sequence>
<organism evidence="4 5">
    <name type="scientific">Erythrobacter litoralis</name>
    <dbReference type="NCBI Taxonomy" id="39960"/>
    <lineage>
        <taxon>Bacteria</taxon>
        <taxon>Pseudomonadati</taxon>
        <taxon>Pseudomonadota</taxon>
        <taxon>Alphaproteobacteria</taxon>
        <taxon>Sphingomonadales</taxon>
        <taxon>Erythrobacteraceae</taxon>
        <taxon>Erythrobacter/Porphyrobacter group</taxon>
        <taxon>Erythrobacter</taxon>
    </lineage>
</organism>
<dbReference type="PANTHER" id="PTHR11783">
    <property type="entry name" value="SULFOTRANSFERASE SULT"/>
    <property type="match status" value="1"/>
</dbReference>
<name>A0A074MVG2_9SPHN</name>
<dbReference type="InterPro" id="IPR027417">
    <property type="entry name" value="P-loop_NTPase"/>
</dbReference>
<proteinExistence type="inferred from homology"/>
<dbReference type="SUPFAM" id="SSF52540">
    <property type="entry name" value="P-loop containing nucleoside triphosphate hydrolases"/>
    <property type="match status" value="1"/>
</dbReference>
<comment type="similarity">
    <text evidence="1">Belongs to the sulfotransferase 1 family.</text>
</comment>
<reference evidence="4 5" key="1">
    <citation type="submission" date="2014-04" db="EMBL/GenBank/DDBJ databases">
        <title>A comprehensive comparison of genomes of Erythrobacter spp. Strains.</title>
        <authorList>
            <person name="Zheng Q."/>
        </authorList>
    </citation>
    <scope>NUCLEOTIDE SEQUENCE [LARGE SCALE GENOMIC DNA]</scope>
    <source>
        <strain evidence="4 5">DSM 8509</strain>
    </source>
</reference>
<evidence type="ECO:0000313" key="4">
    <source>
        <dbReference type="EMBL" id="KEO96775.1"/>
    </source>
</evidence>